<evidence type="ECO:0000256" key="7">
    <source>
        <dbReference type="ARBA" id="ARBA00022989"/>
    </source>
</evidence>
<evidence type="ECO:0000256" key="3">
    <source>
        <dbReference type="ARBA" id="ARBA00022448"/>
    </source>
</evidence>
<proteinExistence type="inferred from homology"/>
<keyword evidence="6 14" id="KW-0812">Transmembrane</keyword>
<evidence type="ECO:0000313" key="16">
    <source>
        <dbReference type="Proteomes" id="UP000554720"/>
    </source>
</evidence>
<dbReference type="EMBL" id="VWYI01025409">
    <property type="protein sequence ID" value="NXQ58195.1"/>
    <property type="molecule type" value="Genomic_DNA"/>
</dbReference>
<dbReference type="PROSITE" id="PS50283">
    <property type="entry name" value="NA_SOLUT_SYMP_3"/>
    <property type="match status" value="1"/>
</dbReference>
<dbReference type="PANTHER" id="PTHR11819">
    <property type="entry name" value="SOLUTE CARRIER FAMILY 5"/>
    <property type="match status" value="1"/>
</dbReference>
<dbReference type="Proteomes" id="UP000554720">
    <property type="component" value="Unassembled WGS sequence"/>
</dbReference>
<feature type="transmembrane region" description="Helical" evidence="14">
    <location>
        <begin position="35"/>
        <end position="55"/>
    </location>
</feature>
<keyword evidence="9" id="KW-0406">Ion transport</keyword>
<keyword evidence="5" id="KW-0762">Sugar transport</keyword>
<keyword evidence="7 14" id="KW-1133">Transmembrane helix</keyword>
<dbReference type="Pfam" id="PF00474">
    <property type="entry name" value="SSF"/>
    <property type="match status" value="1"/>
</dbReference>
<evidence type="ECO:0000256" key="4">
    <source>
        <dbReference type="ARBA" id="ARBA00022475"/>
    </source>
</evidence>
<gene>
    <name evidence="15" type="primary">Slc5a10_1</name>
    <name evidence="15" type="ORF">ANTMIN_R07837</name>
</gene>
<accession>A0A7L2E8N3</accession>
<keyword evidence="8" id="KW-0915">Sodium</keyword>
<keyword evidence="12" id="KW-0739">Sodium transport</keyword>
<keyword evidence="16" id="KW-1185">Reference proteome</keyword>
<dbReference type="AlphaFoldDB" id="A0A7L2E8N3"/>
<name>A0A7L2E8N3_ANTMN</name>
<dbReference type="Gene3D" id="1.20.1730.10">
    <property type="entry name" value="Sodium/glucose cotransporter"/>
    <property type="match status" value="1"/>
</dbReference>
<feature type="non-terminal residue" evidence="15">
    <location>
        <position position="1"/>
    </location>
</feature>
<dbReference type="InterPro" id="IPR001734">
    <property type="entry name" value="Na/solute_symporter"/>
</dbReference>
<organism evidence="15 16">
    <name type="scientific">Anthoscopus minutus</name>
    <name type="common">Southern penduline-tit</name>
    <dbReference type="NCBI Taxonomy" id="156561"/>
    <lineage>
        <taxon>Eukaryota</taxon>
        <taxon>Metazoa</taxon>
        <taxon>Chordata</taxon>
        <taxon>Craniata</taxon>
        <taxon>Vertebrata</taxon>
        <taxon>Euteleostomi</taxon>
        <taxon>Archelosauria</taxon>
        <taxon>Archosauria</taxon>
        <taxon>Dinosauria</taxon>
        <taxon>Saurischia</taxon>
        <taxon>Theropoda</taxon>
        <taxon>Coelurosauria</taxon>
        <taxon>Aves</taxon>
        <taxon>Neognathae</taxon>
        <taxon>Neoaves</taxon>
        <taxon>Telluraves</taxon>
        <taxon>Australaves</taxon>
        <taxon>Passeriformes</taxon>
        <taxon>Paridae</taxon>
        <taxon>Anthoscopus</taxon>
    </lineage>
</organism>
<evidence type="ECO:0000256" key="10">
    <source>
        <dbReference type="ARBA" id="ARBA00023136"/>
    </source>
</evidence>
<dbReference type="GO" id="GO:0005412">
    <property type="term" value="F:D-glucose:sodium symporter activity"/>
    <property type="evidence" value="ECO:0007669"/>
    <property type="project" value="TreeGrafter"/>
</dbReference>
<evidence type="ECO:0000256" key="5">
    <source>
        <dbReference type="ARBA" id="ARBA00022597"/>
    </source>
</evidence>
<comment type="caution">
    <text evidence="15">The sequence shown here is derived from an EMBL/GenBank/DDBJ whole genome shotgun (WGS) entry which is preliminary data.</text>
</comment>
<protein>
    <submittedName>
        <fullName evidence="15">SC5AA protein</fullName>
    </submittedName>
</protein>
<evidence type="ECO:0000256" key="1">
    <source>
        <dbReference type="ARBA" id="ARBA00004424"/>
    </source>
</evidence>
<evidence type="ECO:0000256" key="6">
    <source>
        <dbReference type="ARBA" id="ARBA00022692"/>
    </source>
</evidence>
<comment type="subcellular location">
    <subcellularLocation>
        <location evidence="1">Apical cell membrane</location>
        <topology evidence="1">Multi-pass membrane protein</topology>
    </subcellularLocation>
</comment>
<evidence type="ECO:0000256" key="14">
    <source>
        <dbReference type="SAM" id="Phobius"/>
    </source>
</evidence>
<evidence type="ECO:0000313" key="15">
    <source>
        <dbReference type="EMBL" id="NXQ58195.1"/>
    </source>
</evidence>
<keyword evidence="4" id="KW-1003">Cell membrane</keyword>
<evidence type="ECO:0000256" key="12">
    <source>
        <dbReference type="ARBA" id="ARBA00023201"/>
    </source>
</evidence>
<feature type="non-terminal residue" evidence="15">
    <location>
        <position position="74"/>
    </location>
</feature>
<comment type="similarity">
    <text evidence="2 13">Belongs to the sodium:solute symporter (SSF) (TC 2.A.21) family.</text>
</comment>
<evidence type="ECO:0000256" key="11">
    <source>
        <dbReference type="ARBA" id="ARBA00023180"/>
    </source>
</evidence>
<evidence type="ECO:0000256" key="2">
    <source>
        <dbReference type="ARBA" id="ARBA00006434"/>
    </source>
</evidence>
<evidence type="ECO:0000256" key="8">
    <source>
        <dbReference type="ARBA" id="ARBA00023053"/>
    </source>
</evidence>
<keyword evidence="10 14" id="KW-0472">Membrane</keyword>
<dbReference type="PANTHER" id="PTHR11819:SF128">
    <property type="entry name" value="SODIUM_MANNOSE COTRANSPORTER SLC5A10"/>
    <property type="match status" value="1"/>
</dbReference>
<dbReference type="InterPro" id="IPR038377">
    <property type="entry name" value="Na/Glc_symporter_sf"/>
</dbReference>
<evidence type="ECO:0000256" key="13">
    <source>
        <dbReference type="RuleBase" id="RU362091"/>
    </source>
</evidence>
<evidence type="ECO:0000256" key="9">
    <source>
        <dbReference type="ARBA" id="ARBA00023065"/>
    </source>
</evidence>
<reference evidence="15 16" key="1">
    <citation type="submission" date="2019-09" db="EMBL/GenBank/DDBJ databases">
        <title>Bird 10,000 Genomes (B10K) Project - Family phase.</title>
        <authorList>
            <person name="Zhang G."/>
        </authorList>
    </citation>
    <scope>NUCLEOTIDE SEQUENCE [LARGE SCALE GENOMIC DNA]</scope>
    <source>
        <strain evidence="15">B10K-DU-011-42</strain>
        <tissue evidence="15">Muscle</tissue>
    </source>
</reference>
<sequence length="74" mass="7844">GLSGPGECTRVCEATMGCSNIACPRLVVELMARGLRGLMTAGMMAALVSSLTSVLNSTSPLFSMDIWRKLRPRA</sequence>
<dbReference type="GO" id="GO:0016324">
    <property type="term" value="C:apical plasma membrane"/>
    <property type="evidence" value="ECO:0007669"/>
    <property type="project" value="UniProtKB-SubCell"/>
</dbReference>
<dbReference type="OrthoDB" id="6132759at2759"/>
<keyword evidence="11" id="KW-0325">Glycoprotein</keyword>
<keyword evidence="3" id="KW-0813">Transport</keyword>